<accession>A0A9P8T5L2</accession>
<keyword evidence="3" id="KW-1185">Reference proteome</keyword>
<reference evidence="2" key="1">
    <citation type="journal article" date="2021" name="Open Biol.">
        <title>Shared evolutionary footprints suggest mitochondrial oxidative damage underlies multiple complex I losses in fungi.</title>
        <authorList>
            <person name="Schikora-Tamarit M.A."/>
            <person name="Marcet-Houben M."/>
            <person name="Nosek J."/>
            <person name="Gabaldon T."/>
        </authorList>
    </citation>
    <scope>NUCLEOTIDE SEQUENCE</scope>
    <source>
        <strain evidence="2">CBS6075</strain>
    </source>
</reference>
<comment type="caution">
    <text evidence="2">The sequence shown here is derived from an EMBL/GenBank/DDBJ whole genome shotgun (WGS) entry which is preliminary data.</text>
</comment>
<dbReference type="AlphaFoldDB" id="A0A9P8T5L2"/>
<sequence length="128" mass="13790">MDKSEVNIDSVKSPHGLSVSFADPNAMETGSITSTVPEFPNGELDRNRYMWVGDVNEELMSSEVFLENTALSLQPGSLASSFSKCDSSTPLNPVMQMTGVGISLKKRSFLASDAQNGFDHGELKSTVL</sequence>
<gene>
    <name evidence="2" type="ORF">OGAPHI_003351</name>
</gene>
<protein>
    <submittedName>
        <fullName evidence="2">Uncharacterized protein</fullName>
    </submittedName>
</protein>
<evidence type="ECO:0000313" key="2">
    <source>
        <dbReference type="EMBL" id="KAH3666901.1"/>
    </source>
</evidence>
<feature type="region of interest" description="Disordered" evidence="1">
    <location>
        <begin position="18"/>
        <end position="39"/>
    </location>
</feature>
<dbReference type="EMBL" id="JAEUBE010000199">
    <property type="protein sequence ID" value="KAH3666901.1"/>
    <property type="molecule type" value="Genomic_DNA"/>
</dbReference>
<dbReference type="Proteomes" id="UP000769157">
    <property type="component" value="Unassembled WGS sequence"/>
</dbReference>
<dbReference type="RefSeq" id="XP_046061857.1">
    <property type="nucleotide sequence ID" value="XM_046204318.1"/>
</dbReference>
<organism evidence="2 3">
    <name type="scientific">Ogataea philodendri</name>
    <dbReference type="NCBI Taxonomy" id="1378263"/>
    <lineage>
        <taxon>Eukaryota</taxon>
        <taxon>Fungi</taxon>
        <taxon>Dikarya</taxon>
        <taxon>Ascomycota</taxon>
        <taxon>Saccharomycotina</taxon>
        <taxon>Pichiomycetes</taxon>
        <taxon>Pichiales</taxon>
        <taxon>Pichiaceae</taxon>
        <taxon>Ogataea</taxon>
    </lineage>
</organism>
<reference evidence="2" key="2">
    <citation type="submission" date="2021-01" db="EMBL/GenBank/DDBJ databases">
        <authorList>
            <person name="Schikora-Tamarit M.A."/>
        </authorList>
    </citation>
    <scope>NUCLEOTIDE SEQUENCE</scope>
    <source>
        <strain evidence="2">CBS6075</strain>
    </source>
</reference>
<name>A0A9P8T5L2_9ASCO</name>
<proteinExistence type="predicted"/>
<dbReference type="GeneID" id="70235318"/>
<evidence type="ECO:0000256" key="1">
    <source>
        <dbReference type="SAM" id="MobiDB-lite"/>
    </source>
</evidence>
<evidence type="ECO:0000313" key="3">
    <source>
        <dbReference type="Proteomes" id="UP000769157"/>
    </source>
</evidence>